<proteinExistence type="predicted"/>
<evidence type="ECO:0000256" key="1">
    <source>
        <dbReference type="SAM" id="MobiDB-lite"/>
    </source>
</evidence>
<comment type="caution">
    <text evidence="3">The sequence shown here is derived from an EMBL/GenBank/DDBJ whole genome shotgun (WGS) entry which is preliminary data.</text>
</comment>
<feature type="transmembrane region" description="Helical" evidence="2">
    <location>
        <begin position="89"/>
        <end position="107"/>
    </location>
</feature>
<evidence type="ECO:0000313" key="4">
    <source>
        <dbReference type="Proteomes" id="UP001610446"/>
    </source>
</evidence>
<protein>
    <submittedName>
        <fullName evidence="3">Uncharacterized protein</fullName>
    </submittedName>
</protein>
<dbReference type="EMBL" id="JBFXLU010000054">
    <property type="protein sequence ID" value="KAL2847774.1"/>
    <property type="molecule type" value="Genomic_DNA"/>
</dbReference>
<reference evidence="3 4" key="1">
    <citation type="submission" date="2024-07" db="EMBL/GenBank/DDBJ databases">
        <title>Section-level genome sequencing and comparative genomics of Aspergillus sections Usti and Cavernicolus.</title>
        <authorList>
            <consortium name="Lawrence Berkeley National Laboratory"/>
            <person name="Nybo J.L."/>
            <person name="Vesth T.C."/>
            <person name="Theobald S."/>
            <person name="Frisvad J.C."/>
            <person name="Larsen T.O."/>
            <person name="Kjaerboelling I."/>
            <person name="Rothschild-Mancinelli K."/>
            <person name="Lyhne E.K."/>
            <person name="Kogle M.E."/>
            <person name="Barry K."/>
            <person name="Clum A."/>
            <person name="Na H."/>
            <person name="Ledsgaard L."/>
            <person name="Lin J."/>
            <person name="Lipzen A."/>
            <person name="Kuo A."/>
            <person name="Riley R."/>
            <person name="Mondo S."/>
            <person name="Labutti K."/>
            <person name="Haridas S."/>
            <person name="Pangalinan J."/>
            <person name="Salamov A.A."/>
            <person name="Simmons B.A."/>
            <person name="Magnuson J.K."/>
            <person name="Chen J."/>
            <person name="Drula E."/>
            <person name="Henrissat B."/>
            <person name="Wiebenga A."/>
            <person name="Lubbers R.J."/>
            <person name="Gomes A.C."/>
            <person name="Makela M.R."/>
            <person name="Stajich J."/>
            <person name="Grigoriev I.V."/>
            <person name="Mortensen U.H."/>
            <person name="De Vries R.P."/>
            <person name="Baker S.E."/>
            <person name="Andersen M.R."/>
        </authorList>
    </citation>
    <scope>NUCLEOTIDE SEQUENCE [LARGE SCALE GENOMIC DNA]</scope>
    <source>
        <strain evidence="3 4">CBS 123904</strain>
    </source>
</reference>
<keyword evidence="4" id="KW-1185">Reference proteome</keyword>
<keyword evidence="2" id="KW-0812">Transmembrane</keyword>
<keyword evidence="2" id="KW-0472">Membrane</keyword>
<keyword evidence="2" id="KW-1133">Transmembrane helix</keyword>
<feature type="region of interest" description="Disordered" evidence="1">
    <location>
        <begin position="28"/>
        <end position="71"/>
    </location>
</feature>
<evidence type="ECO:0000313" key="3">
    <source>
        <dbReference type="EMBL" id="KAL2847774.1"/>
    </source>
</evidence>
<name>A0ABR4K6C8_9EURO</name>
<feature type="compositionally biased region" description="Polar residues" evidence="1">
    <location>
        <begin position="32"/>
        <end position="55"/>
    </location>
</feature>
<sequence length="126" mass="14101">MSALPTIHRSLIHRASLYNAKPTCMRPRINFPTASKQQHPTFSTGASSGLPSQKPNADHGTNPKSTEPVNPEFPKISLEGLGISKNVRIVLYVLLSIWGSFETYFYYQAVMRWWRAGKAPESEPVD</sequence>
<evidence type="ECO:0000256" key="2">
    <source>
        <dbReference type="SAM" id="Phobius"/>
    </source>
</evidence>
<accession>A0ABR4K6C8</accession>
<dbReference type="Proteomes" id="UP001610446">
    <property type="component" value="Unassembled WGS sequence"/>
</dbReference>
<gene>
    <name evidence="3" type="ORF">BJY01DRAFT_246675</name>
</gene>
<organism evidence="3 4">
    <name type="scientific">Aspergillus pseudoustus</name>
    <dbReference type="NCBI Taxonomy" id="1810923"/>
    <lineage>
        <taxon>Eukaryota</taxon>
        <taxon>Fungi</taxon>
        <taxon>Dikarya</taxon>
        <taxon>Ascomycota</taxon>
        <taxon>Pezizomycotina</taxon>
        <taxon>Eurotiomycetes</taxon>
        <taxon>Eurotiomycetidae</taxon>
        <taxon>Eurotiales</taxon>
        <taxon>Aspergillaceae</taxon>
        <taxon>Aspergillus</taxon>
        <taxon>Aspergillus subgen. Nidulantes</taxon>
    </lineage>
</organism>